<feature type="domain" description="VOC" evidence="2">
    <location>
        <begin position="17"/>
        <end position="134"/>
    </location>
</feature>
<evidence type="ECO:0000259" key="2">
    <source>
        <dbReference type="PROSITE" id="PS51819"/>
    </source>
</evidence>
<evidence type="ECO:0000313" key="3">
    <source>
        <dbReference type="EMBL" id="EXU97543.1"/>
    </source>
</evidence>
<organism evidence="3 4">
    <name type="scientific">Metarhizium robertsii</name>
    <dbReference type="NCBI Taxonomy" id="568076"/>
    <lineage>
        <taxon>Eukaryota</taxon>
        <taxon>Fungi</taxon>
        <taxon>Dikarya</taxon>
        <taxon>Ascomycota</taxon>
        <taxon>Pezizomycotina</taxon>
        <taxon>Sordariomycetes</taxon>
        <taxon>Hypocreomycetidae</taxon>
        <taxon>Hypocreales</taxon>
        <taxon>Clavicipitaceae</taxon>
        <taxon>Metarhizium</taxon>
    </lineage>
</organism>
<dbReference type="eggNOG" id="ENOG502SNCW">
    <property type="taxonomic scope" value="Eukaryota"/>
</dbReference>
<comment type="similarity">
    <text evidence="1">Belongs to the glyoxalase I family.</text>
</comment>
<dbReference type="PANTHER" id="PTHR21366:SF14">
    <property type="entry name" value="GLYOXALASE DOMAIN-CONTAINING PROTEIN 5"/>
    <property type="match status" value="1"/>
</dbReference>
<dbReference type="SUPFAM" id="SSF54593">
    <property type="entry name" value="Glyoxalase/Bleomycin resistance protein/Dihydroxybiphenyl dioxygenase"/>
    <property type="match status" value="1"/>
</dbReference>
<evidence type="ECO:0000313" key="4">
    <source>
        <dbReference type="Proteomes" id="UP000030151"/>
    </source>
</evidence>
<dbReference type="EMBL" id="JELW01000036">
    <property type="protein sequence ID" value="EXU97543.1"/>
    <property type="molecule type" value="Genomic_DNA"/>
</dbReference>
<dbReference type="Gene3D" id="3.10.180.10">
    <property type="entry name" value="2,3-Dihydroxybiphenyl 1,2-Dioxygenase, domain 1"/>
    <property type="match status" value="1"/>
</dbReference>
<proteinExistence type="inferred from homology"/>
<comment type="caution">
    <text evidence="3">The sequence shown here is derived from an EMBL/GenBank/DDBJ whole genome shotgun (WGS) entry which is preliminary data.</text>
</comment>
<sequence length="194" mass="21824">MVNSFNQWDGKVLPPSAFAHVVLRTNNMTRMKTFYIEFLGARVVHENDSLTFITYDDEHHRLALVQHPGLSPKVKASCGVDHFAYAYSTLSDLLLSYRHRQKGGMLPFWSVNHGPTISLYYKDPDGNVIELQADNFDTNHETDAFMKSASFAENPVGTDVDPEDLIRRLEGGESEVVLKRRVEIGPRSKGPGSD</sequence>
<dbReference type="PANTHER" id="PTHR21366">
    <property type="entry name" value="GLYOXALASE FAMILY PROTEIN"/>
    <property type="match status" value="1"/>
</dbReference>
<keyword evidence="3" id="KW-0560">Oxidoreductase</keyword>
<dbReference type="HOGENOM" id="CLU_098384_0_0_1"/>
<dbReference type="InterPro" id="IPR050383">
    <property type="entry name" value="GlyoxalaseI/FosfomycinResist"/>
</dbReference>
<dbReference type="Pfam" id="PF00903">
    <property type="entry name" value="Glyoxalase"/>
    <property type="match status" value="1"/>
</dbReference>
<keyword evidence="3" id="KW-0223">Dioxygenase</keyword>
<dbReference type="AlphaFoldDB" id="A0A014P5J6"/>
<dbReference type="InterPro" id="IPR029068">
    <property type="entry name" value="Glyas_Bleomycin-R_OHBP_Dase"/>
</dbReference>
<dbReference type="InterPro" id="IPR037523">
    <property type="entry name" value="VOC_core"/>
</dbReference>
<dbReference type="OrthoDB" id="5371818at2759"/>
<evidence type="ECO:0000256" key="1">
    <source>
        <dbReference type="ARBA" id="ARBA00010363"/>
    </source>
</evidence>
<reference evidence="3 4" key="1">
    <citation type="submission" date="2014-02" db="EMBL/GenBank/DDBJ databases">
        <title>The genome sequence of the entomopathogenic fungus Metarhizium robertsii ARSEF 2575.</title>
        <authorList>
            <person name="Giuliano Garisto Donzelli B."/>
            <person name="Roe B.A."/>
            <person name="Macmil S.L."/>
            <person name="Krasnoff S.B."/>
            <person name="Gibson D.M."/>
        </authorList>
    </citation>
    <scope>NUCLEOTIDE SEQUENCE [LARGE SCALE GENOMIC DNA]</scope>
    <source>
        <strain evidence="3 4">ARSEF 2575</strain>
    </source>
</reference>
<dbReference type="GO" id="GO:0051213">
    <property type="term" value="F:dioxygenase activity"/>
    <property type="evidence" value="ECO:0007669"/>
    <property type="project" value="UniProtKB-KW"/>
</dbReference>
<dbReference type="InterPro" id="IPR004360">
    <property type="entry name" value="Glyas_Fos-R_dOase_dom"/>
</dbReference>
<gene>
    <name evidence="3" type="ORF">X797_009452</name>
</gene>
<name>A0A014P5J6_9HYPO</name>
<dbReference type="PROSITE" id="PS51819">
    <property type="entry name" value="VOC"/>
    <property type="match status" value="1"/>
</dbReference>
<dbReference type="Proteomes" id="UP000030151">
    <property type="component" value="Unassembled WGS sequence"/>
</dbReference>
<accession>A0A014P5J6</accession>
<protein>
    <submittedName>
        <fullName evidence="3">Glyoxalase/bleomycin resistance protein/dioxygenase superfamily protein</fullName>
    </submittedName>
</protein>